<keyword evidence="2" id="KW-1185">Reference proteome</keyword>
<organism evidence="1 2">
    <name type="scientific">Modicella reniformis</name>
    <dbReference type="NCBI Taxonomy" id="1440133"/>
    <lineage>
        <taxon>Eukaryota</taxon>
        <taxon>Fungi</taxon>
        <taxon>Fungi incertae sedis</taxon>
        <taxon>Mucoromycota</taxon>
        <taxon>Mortierellomycotina</taxon>
        <taxon>Mortierellomycetes</taxon>
        <taxon>Mortierellales</taxon>
        <taxon>Mortierellaceae</taxon>
        <taxon>Modicella</taxon>
    </lineage>
</organism>
<reference evidence="1" key="1">
    <citation type="journal article" date="2020" name="Fungal Divers.">
        <title>Resolving the Mortierellaceae phylogeny through synthesis of multi-gene phylogenetics and phylogenomics.</title>
        <authorList>
            <person name="Vandepol N."/>
            <person name="Liber J."/>
            <person name="Desiro A."/>
            <person name="Na H."/>
            <person name="Kennedy M."/>
            <person name="Barry K."/>
            <person name="Grigoriev I.V."/>
            <person name="Miller A.N."/>
            <person name="O'Donnell K."/>
            <person name="Stajich J.E."/>
            <person name="Bonito G."/>
        </authorList>
    </citation>
    <scope>NUCLEOTIDE SEQUENCE</scope>
    <source>
        <strain evidence="1">MES-2147</strain>
    </source>
</reference>
<dbReference type="EMBL" id="JAAAHW010007303">
    <property type="protein sequence ID" value="KAF9949378.1"/>
    <property type="molecule type" value="Genomic_DNA"/>
</dbReference>
<protein>
    <submittedName>
        <fullName evidence="1">Uncharacterized protein</fullName>
    </submittedName>
</protein>
<proteinExistence type="predicted"/>
<sequence>MLSSSVQDLFGMAMGGGINIDILGFWTDMAKDPFNRMVSPAMGSTADLTIPSSSATVESTATSSSSTATATALSTVSMIPTYSSLTAASAVLRSHAVDFNQLWSALTLFNTMVDDYEARFEVRYVSATLLGLQANSRQLKWPN</sequence>
<gene>
    <name evidence="1" type="ORF">BGZ65_007367</name>
</gene>
<comment type="caution">
    <text evidence="1">The sequence shown here is derived from an EMBL/GenBank/DDBJ whole genome shotgun (WGS) entry which is preliminary data.</text>
</comment>
<dbReference type="AlphaFoldDB" id="A0A9P6LXM3"/>
<evidence type="ECO:0000313" key="1">
    <source>
        <dbReference type="EMBL" id="KAF9949378.1"/>
    </source>
</evidence>
<evidence type="ECO:0000313" key="2">
    <source>
        <dbReference type="Proteomes" id="UP000749646"/>
    </source>
</evidence>
<accession>A0A9P6LXM3</accession>
<dbReference type="Proteomes" id="UP000749646">
    <property type="component" value="Unassembled WGS sequence"/>
</dbReference>
<name>A0A9P6LXM3_9FUNG</name>
<dbReference type="OrthoDB" id="2419997at2759"/>